<keyword evidence="3" id="KW-1185">Reference proteome</keyword>
<dbReference type="AlphaFoldDB" id="U3P406"/>
<gene>
    <name evidence="2" type="ORF">O159_09090</name>
</gene>
<feature type="transmembrane region" description="Helical" evidence="1">
    <location>
        <begin position="439"/>
        <end position="463"/>
    </location>
</feature>
<evidence type="ECO:0000256" key="1">
    <source>
        <dbReference type="SAM" id="Phobius"/>
    </source>
</evidence>
<feature type="transmembrane region" description="Helical" evidence="1">
    <location>
        <begin position="48"/>
        <end position="67"/>
    </location>
</feature>
<evidence type="ECO:0000313" key="3">
    <source>
        <dbReference type="Proteomes" id="UP000016743"/>
    </source>
</evidence>
<dbReference type="STRING" id="1389489.O159_09090"/>
<dbReference type="PATRIC" id="fig|1389489.3.peg.878"/>
<keyword evidence="1" id="KW-1133">Transmembrane helix</keyword>
<name>U3P406_LEIXC</name>
<organism evidence="2 3">
    <name type="scientific">Leifsonia xyli subsp. cynodontis DSM 46306</name>
    <dbReference type="NCBI Taxonomy" id="1389489"/>
    <lineage>
        <taxon>Bacteria</taxon>
        <taxon>Bacillati</taxon>
        <taxon>Actinomycetota</taxon>
        <taxon>Actinomycetes</taxon>
        <taxon>Micrococcales</taxon>
        <taxon>Microbacteriaceae</taxon>
        <taxon>Leifsonia</taxon>
    </lineage>
</organism>
<feature type="transmembrane region" description="Helical" evidence="1">
    <location>
        <begin position="364"/>
        <end position="384"/>
    </location>
</feature>
<reference evidence="2 3" key="1">
    <citation type="journal article" date="2013" name="Genome Announc.">
        <title>Complete Genome Sequence of Leifsonia xyli subsp. cynodontis Strain DSM46306, a Gram-Positive Bacterial Pathogen of Grasses.</title>
        <authorList>
            <person name="Monteiro-Vitorello C.B."/>
            <person name="Zerillo M.M."/>
            <person name="Van Sluys M.A."/>
            <person name="Camargo L.E."/>
            <person name="Kitajima J.P."/>
        </authorList>
    </citation>
    <scope>NUCLEOTIDE SEQUENCE [LARGE SCALE GENOMIC DNA]</scope>
    <source>
        <strain evidence="2 3">DSM 46306</strain>
    </source>
</reference>
<feature type="transmembrane region" description="Helical" evidence="1">
    <location>
        <begin position="469"/>
        <end position="492"/>
    </location>
</feature>
<evidence type="ECO:0000313" key="2">
    <source>
        <dbReference type="EMBL" id="AGW41045.1"/>
    </source>
</evidence>
<feature type="transmembrane region" description="Helical" evidence="1">
    <location>
        <begin position="163"/>
        <end position="182"/>
    </location>
</feature>
<feature type="transmembrane region" description="Helical" evidence="1">
    <location>
        <begin position="12"/>
        <end position="36"/>
    </location>
</feature>
<dbReference type="HOGENOM" id="CLU_025319_1_0_11"/>
<feature type="transmembrane region" description="Helical" evidence="1">
    <location>
        <begin position="124"/>
        <end position="151"/>
    </location>
</feature>
<feature type="transmembrane region" description="Helical" evidence="1">
    <location>
        <begin position="290"/>
        <end position="311"/>
    </location>
</feature>
<feature type="transmembrane region" description="Helical" evidence="1">
    <location>
        <begin position="88"/>
        <end position="112"/>
    </location>
</feature>
<protein>
    <submittedName>
        <fullName evidence="2">Uncharacterized protein</fullName>
    </submittedName>
</protein>
<feature type="transmembrane region" description="Helical" evidence="1">
    <location>
        <begin position="221"/>
        <end position="243"/>
    </location>
</feature>
<dbReference type="OrthoDB" id="3261041at2"/>
<proteinExistence type="predicted"/>
<dbReference type="Proteomes" id="UP000016743">
    <property type="component" value="Chromosome"/>
</dbReference>
<accession>U3P406</accession>
<feature type="transmembrane region" description="Helical" evidence="1">
    <location>
        <begin position="390"/>
        <end position="418"/>
    </location>
</feature>
<sequence length="512" mass="52385">MGNAFRRSPWQVFGLVLGLLYGLVFAFAVVAALVGARALPDAAGVHSLLVVAGSILVLGFVLLPLFFGVDDTLVPQKFALFGLPGRTVALGLLLSGLIGVPGLVLIACGFATVVTWSREAGSTILALACAAVMVLTCVLASRVAAAVAAVFPSAVRPRAAKRAIGTLLLVLLPPAALLLAVAGGRGALGAVNVLSGWLRWTPLGAVWSAPGSAASGDTGAALFQLLIALATLAALWFGWLALVGHALTAPARQPEARDEGGLGWFARVPGGPTAAIAARSMTYWGRDARYWVALLVVPVFPVIAVVALLLAGLPPHYVSLVPLPLLCLFLGWSVHNDVAFDGTAVWLHIVSGARGFADRLGRMLPVAAVGIPVVAVGSLITAAAYGDEAILPAVAALSGALLSVGLGLSSVTSVLFPYPATRPGDSAFTQPQYSGASAALIQALSLCAVLVLSSPVLLFLVLGIRVGPFWFGVAPVAAALIGFVTLFGGVWLGGRAFDRRGPELMAFAQRSD</sequence>
<dbReference type="KEGG" id="lxy:O159_09090"/>
<dbReference type="EMBL" id="CP006734">
    <property type="protein sequence ID" value="AGW41045.1"/>
    <property type="molecule type" value="Genomic_DNA"/>
</dbReference>
<keyword evidence="1" id="KW-0812">Transmembrane</keyword>
<dbReference type="eggNOG" id="ENOG502Z89R">
    <property type="taxonomic scope" value="Bacteria"/>
</dbReference>
<keyword evidence="1" id="KW-0472">Membrane</keyword>